<name>A0A6J5NKA6_9CAUD</name>
<sequence>METKIYRQNLNIGYTQYEKLHSDIQECKTLKQLFILFRKFNQDNDVQKNTFHQGITINEEFCYIIKNIELNKVYIGETNNLISRMYSYFLNNSINIDVSKDIIKYGPNNFSIEILKVMDRKKYEKQLIESFENCYNVVHNKSFVLDRSKSGQYEIGNLIFSSKIKIREHSRKTLDSYIPNTYIDLKSDDGIFACEMIKLHPNYMGFLDSCKDVKLKVIIDDLEDRGLGRWNIFCFEYIDSYDKNQSWPFSINKVINSLKK</sequence>
<dbReference type="SUPFAM" id="SSF82771">
    <property type="entry name" value="GIY-YIG endonuclease"/>
    <property type="match status" value="1"/>
</dbReference>
<dbReference type="PROSITE" id="PS50164">
    <property type="entry name" value="GIY_YIG"/>
    <property type="match status" value="1"/>
</dbReference>
<feature type="domain" description="GIY-YIG" evidence="3">
    <location>
        <begin position="58"/>
        <end position="137"/>
    </location>
</feature>
<accession>A0A6J5NKA6</accession>
<organism evidence="4">
    <name type="scientific">uncultured Caudovirales phage</name>
    <dbReference type="NCBI Taxonomy" id="2100421"/>
    <lineage>
        <taxon>Viruses</taxon>
        <taxon>Duplodnaviria</taxon>
        <taxon>Heunggongvirae</taxon>
        <taxon>Uroviricota</taxon>
        <taxon>Caudoviricetes</taxon>
        <taxon>Peduoviridae</taxon>
        <taxon>Maltschvirus</taxon>
        <taxon>Maltschvirus maltsch</taxon>
    </lineage>
</organism>
<reference evidence="4" key="1">
    <citation type="submission" date="2020-04" db="EMBL/GenBank/DDBJ databases">
        <authorList>
            <person name="Chiriac C."/>
            <person name="Salcher M."/>
            <person name="Ghai R."/>
            <person name="Kavagutti S V."/>
        </authorList>
    </citation>
    <scope>NUCLEOTIDE SEQUENCE</scope>
</reference>
<evidence type="ECO:0000259" key="3">
    <source>
        <dbReference type="PROSITE" id="PS50164"/>
    </source>
</evidence>
<dbReference type="SMART" id="SM00465">
    <property type="entry name" value="GIYc"/>
    <property type="match status" value="1"/>
</dbReference>
<dbReference type="InterPro" id="IPR000305">
    <property type="entry name" value="GIY-YIG_endonuc"/>
</dbReference>
<dbReference type="Pfam" id="PF01541">
    <property type="entry name" value="GIY-YIG"/>
    <property type="match status" value="1"/>
</dbReference>
<dbReference type="InterPro" id="IPR035901">
    <property type="entry name" value="GIY-YIG_endonuc_sf"/>
</dbReference>
<keyword evidence="2" id="KW-0460">Magnesium</keyword>
<comment type="cofactor">
    <cofactor evidence="1">
        <name>Mg(2+)</name>
        <dbReference type="ChEBI" id="CHEBI:18420"/>
    </cofactor>
</comment>
<dbReference type="Gene3D" id="3.40.1440.10">
    <property type="entry name" value="GIY-YIG endonuclease"/>
    <property type="match status" value="1"/>
</dbReference>
<evidence type="ECO:0000313" key="4">
    <source>
        <dbReference type="EMBL" id="CAB4158146.1"/>
    </source>
</evidence>
<evidence type="ECO:0000256" key="2">
    <source>
        <dbReference type="ARBA" id="ARBA00022842"/>
    </source>
</evidence>
<protein>
    <submittedName>
        <fullName evidence="4">GIY-YIG nuclease superfamily</fullName>
    </submittedName>
</protein>
<dbReference type="EMBL" id="LR796667">
    <property type="protein sequence ID" value="CAB4158146.1"/>
    <property type="molecule type" value="Genomic_DNA"/>
</dbReference>
<evidence type="ECO:0000256" key="1">
    <source>
        <dbReference type="ARBA" id="ARBA00001946"/>
    </source>
</evidence>
<proteinExistence type="predicted"/>
<gene>
    <name evidence="4" type="ORF">UFOVP695_27</name>
</gene>